<dbReference type="EMBL" id="JBHSLC010000110">
    <property type="protein sequence ID" value="MFC5359067.1"/>
    <property type="molecule type" value="Genomic_DNA"/>
</dbReference>
<dbReference type="RefSeq" id="WP_376998744.1">
    <property type="nucleotide sequence ID" value="NZ_JBHSLC010000110.1"/>
</dbReference>
<evidence type="ECO:0000313" key="3">
    <source>
        <dbReference type="Proteomes" id="UP001596166"/>
    </source>
</evidence>
<proteinExistence type="predicted"/>
<comment type="caution">
    <text evidence="2">The sequence shown here is derived from an EMBL/GenBank/DDBJ whole genome shotgun (WGS) entry which is preliminary data.</text>
</comment>
<evidence type="ECO:0000313" key="2">
    <source>
        <dbReference type="EMBL" id="MFC5359067.1"/>
    </source>
</evidence>
<accession>A0ABW0GDD3</accession>
<dbReference type="Pfam" id="PF10547">
    <property type="entry name" value="P22_AR_N"/>
    <property type="match status" value="1"/>
</dbReference>
<protein>
    <submittedName>
        <fullName evidence="2">Phage antirepressor N-terminal domain-containing protein</fullName>
    </submittedName>
</protein>
<keyword evidence="3" id="KW-1185">Reference proteome</keyword>
<dbReference type="PRINTS" id="PR01994">
    <property type="entry name" value="ANTIREPRESSR"/>
</dbReference>
<name>A0ABW0GDD3_9PROT</name>
<dbReference type="Proteomes" id="UP001596166">
    <property type="component" value="Unassembled WGS sequence"/>
</dbReference>
<feature type="domain" description="Antirepressor protein ant N-terminal" evidence="1">
    <location>
        <begin position="19"/>
        <end position="133"/>
    </location>
</feature>
<reference evidence="3" key="1">
    <citation type="journal article" date="2019" name="Int. J. Syst. Evol. Microbiol.">
        <title>The Global Catalogue of Microorganisms (GCM) 10K type strain sequencing project: providing services to taxonomists for standard genome sequencing and annotation.</title>
        <authorList>
            <consortium name="The Broad Institute Genomics Platform"/>
            <consortium name="The Broad Institute Genome Sequencing Center for Infectious Disease"/>
            <person name="Wu L."/>
            <person name="Ma J."/>
        </authorList>
    </citation>
    <scope>NUCLEOTIDE SEQUENCE [LARGE SCALE GENOMIC DNA]</scope>
    <source>
        <strain evidence="3">CCUG 58760</strain>
    </source>
</reference>
<evidence type="ECO:0000259" key="1">
    <source>
        <dbReference type="Pfam" id="PF10547"/>
    </source>
</evidence>
<gene>
    <name evidence="2" type="ORF">ACFPMG_29135</name>
</gene>
<dbReference type="InterPro" id="IPR018875">
    <property type="entry name" value="Antirepressor_Ant_N"/>
</dbReference>
<sequence>MILTEARGESASRAAPLVAVEFYGATLIASEGDSPATTLVVMKPVVEGMGLDWKGQHAKLKAHPVLSKGVEEISIPSAGGSQATTALPLTRLNFWLATIQPNKVPNPDTRARIIRYQEECADVLFAHFFGKVAEDDAAPAPNPSLSDLPQGEAHLWLTLISEARHVFGASAAKELWANSPLPHPVTTDKPANGVGRTVTPAEAEAIRAEYHSGKTTIRALAAKHVLSRMCVWRIVKGETYRAGTETGEAFH</sequence>
<organism evidence="2 3">
    <name type="scientific">Azospirillum himalayense</name>
    <dbReference type="NCBI Taxonomy" id="654847"/>
    <lineage>
        <taxon>Bacteria</taxon>
        <taxon>Pseudomonadati</taxon>
        <taxon>Pseudomonadota</taxon>
        <taxon>Alphaproteobacteria</taxon>
        <taxon>Rhodospirillales</taxon>
        <taxon>Azospirillaceae</taxon>
        <taxon>Azospirillum</taxon>
    </lineage>
</organism>